<feature type="domain" description="DUF1254" evidence="1">
    <location>
        <begin position="73"/>
        <end position="178"/>
    </location>
</feature>
<evidence type="ECO:0000313" key="2">
    <source>
        <dbReference type="EMBL" id="RXF72897.1"/>
    </source>
</evidence>
<dbReference type="OrthoDB" id="1346484at2"/>
<dbReference type="AlphaFoldDB" id="A0A4Q0MH58"/>
<comment type="caution">
    <text evidence="2">The sequence shown here is derived from an EMBL/GenBank/DDBJ whole genome shotgun (WGS) entry which is preliminary data.</text>
</comment>
<dbReference type="Pfam" id="PF06863">
    <property type="entry name" value="DUF1254"/>
    <property type="match status" value="1"/>
</dbReference>
<protein>
    <submittedName>
        <fullName evidence="2">DUF1254 domain-containing protein</fullName>
    </submittedName>
</protein>
<evidence type="ECO:0000259" key="1">
    <source>
        <dbReference type="Pfam" id="PF06863"/>
    </source>
</evidence>
<accession>A0A4Q0MH58</accession>
<dbReference type="InterPro" id="IPR010679">
    <property type="entry name" value="DUF1254"/>
</dbReference>
<sequence length="189" mass="19498">MSLMRLAYLAALSLVIAGLVHIGSLLGVPRVATAGPYERLGAVGADGRFAVLADEGDGANLLPFRDPAFVTAACRFDLAKGPVTVTAALPSTYGALSVHSRYGQPFYSLTDRAATDGGVEVTIYSKDDVAAAEIEDPAEGRPQLRIVSPTPTGFVLVRLFAAAASARPALRELAGKAACGPAVTRKLSS</sequence>
<organism evidence="2 3">
    <name type="scientific">Hansschlegelia zhihuaiae</name>
    <dbReference type="NCBI Taxonomy" id="405005"/>
    <lineage>
        <taxon>Bacteria</taxon>
        <taxon>Pseudomonadati</taxon>
        <taxon>Pseudomonadota</taxon>
        <taxon>Alphaproteobacteria</taxon>
        <taxon>Hyphomicrobiales</taxon>
        <taxon>Methylopilaceae</taxon>
        <taxon>Hansschlegelia</taxon>
    </lineage>
</organism>
<dbReference type="Proteomes" id="UP000289708">
    <property type="component" value="Unassembled WGS sequence"/>
</dbReference>
<proteinExistence type="predicted"/>
<keyword evidence="3" id="KW-1185">Reference proteome</keyword>
<reference evidence="2 3" key="1">
    <citation type="submission" date="2018-12" db="EMBL/GenBank/DDBJ databases">
        <title>bacterium Hansschlegelia zhihuaiae S113.</title>
        <authorList>
            <person name="He J."/>
        </authorList>
    </citation>
    <scope>NUCLEOTIDE SEQUENCE [LARGE SCALE GENOMIC DNA]</scope>
    <source>
        <strain evidence="2 3">S 113</strain>
    </source>
</reference>
<dbReference type="RefSeq" id="WP_128777758.1">
    <property type="nucleotide sequence ID" value="NZ_RYFI01000011.1"/>
</dbReference>
<name>A0A4Q0MH58_9HYPH</name>
<dbReference type="EMBL" id="RYFI01000011">
    <property type="protein sequence ID" value="RXF72897.1"/>
    <property type="molecule type" value="Genomic_DNA"/>
</dbReference>
<evidence type="ECO:0000313" key="3">
    <source>
        <dbReference type="Proteomes" id="UP000289708"/>
    </source>
</evidence>
<gene>
    <name evidence="2" type="ORF">EK403_12125</name>
</gene>